<dbReference type="AlphaFoldDB" id="A0A100HMP3"/>
<evidence type="ECO:0000313" key="1">
    <source>
        <dbReference type="EMBL" id="GAQ23512.1"/>
    </source>
</evidence>
<evidence type="ECO:0000313" key="2">
    <source>
        <dbReference type="Proteomes" id="UP000056209"/>
    </source>
</evidence>
<organism evidence="1 2">
    <name type="scientific">Deinococcus grandis</name>
    <dbReference type="NCBI Taxonomy" id="57498"/>
    <lineage>
        <taxon>Bacteria</taxon>
        <taxon>Thermotogati</taxon>
        <taxon>Deinococcota</taxon>
        <taxon>Deinococci</taxon>
        <taxon>Deinococcales</taxon>
        <taxon>Deinococcaceae</taxon>
        <taxon>Deinococcus</taxon>
    </lineage>
</organism>
<comment type="caution">
    <text evidence="1">The sequence shown here is derived from an EMBL/GenBank/DDBJ whole genome shotgun (WGS) entry which is preliminary data.</text>
</comment>
<gene>
    <name evidence="1" type="ORF">DEIGR_310031</name>
</gene>
<reference evidence="2" key="1">
    <citation type="submission" date="2015-11" db="EMBL/GenBank/DDBJ databases">
        <title>Draft Genome Sequence of the Radioresistant Bacterium Deinococcus grandis, Isolated from Freshwater Fish in Japan.</title>
        <authorList>
            <person name="Satoh K."/>
            <person name="Onodera T."/>
            <person name="Omoso K."/>
            <person name="Takeda-Yano K."/>
            <person name="Katayama T."/>
            <person name="Oono Y."/>
            <person name="Narumi I."/>
        </authorList>
    </citation>
    <scope>NUCLEOTIDE SEQUENCE [LARGE SCALE GENOMIC DNA]</scope>
    <source>
        <strain evidence="2">ATCC 43672</strain>
    </source>
</reference>
<dbReference type="OrthoDB" id="64316at2"/>
<sequence>MTMKREIWSEKRHQTVRAVPNVLGEDVFLETLRKVKNDYVRLTDAETLHLTDMATSGTADQQNFARDQLARNAGPLLLEVAYEYSTRFGGLLEAYDGALHQLNKLLPRVTETADGKIRRTGWNPNQNGFRWLAWVQYKLPAEMPMAAERLVDDKRASGAPAAIASGRSRLLATVGNDGALFDEWVRLAKTPRPASHLPKGRKNLIVKKGGLRRVTAAFLAAGVNGKTTPTTTLPEARTSVLPLTPAWIARAVRANARAILARPKLSESTMRQARALATVTEFWVNRNAKAHRLDAVTGEDGDQRLADILTAEPVAPQRYEAPLHQLDQIRALRAYQRFGPIHGAVLTRLPVREILPVHRKRQQERQVRDRFAQFCEQAGIPGQGHDAIAAARLALTLTGTPLNAPMDDVREALRGVQAALRGKTAVSRPSQLGSALLTALIGTPLQRASKDDEAVAGALHRANPTLLFRFNLAAAVLYGRKLDRQGKADRTFVAACVKAGVRIKHAEDALDQLAHVPITTRRAQRVRVQGGTRYVRPMQLALEACAQSADARARDARLTLLRLEGELAAAEAAADIAPEAEWIAALDHAKDIRTRYLAAHRVSETLTNCAEALEESGTDLNLGRALLALVDQDNILDDHLALQNPLAWWADAWWACPAETDRDVVVVPF</sequence>
<name>A0A100HMP3_9DEIO</name>
<keyword evidence="2" id="KW-1185">Reference proteome</keyword>
<dbReference type="EMBL" id="BCMS01000003">
    <property type="protein sequence ID" value="GAQ23512.1"/>
    <property type="molecule type" value="Genomic_DNA"/>
</dbReference>
<proteinExistence type="predicted"/>
<accession>A0A100HMP3</accession>
<dbReference type="Proteomes" id="UP000056209">
    <property type="component" value="Unassembled WGS sequence"/>
</dbReference>
<protein>
    <submittedName>
        <fullName evidence="1">Uncharacterized protein</fullName>
    </submittedName>
</protein>
<dbReference type="RefSeq" id="WP_058979461.1">
    <property type="nucleotide sequence ID" value="NZ_BCMS01000003.1"/>
</dbReference>